<reference evidence="3 4" key="1">
    <citation type="submission" date="2020-08" db="EMBL/GenBank/DDBJ databases">
        <title>Genome public.</title>
        <authorList>
            <person name="Liu C."/>
            <person name="Sun Q."/>
        </authorList>
    </citation>
    <scope>NUCLEOTIDE SEQUENCE [LARGE SCALE GENOMIC DNA]</scope>
    <source>
        <strain evidence="3 4">NSJ-37</strain>
    </source>
</reference>
<sequence length="113" mass="13299">MNKKEKNILKAFAMVSQISITILVPICLSGWIGWWLDGQFHTQIWFVIMIVLGIGAAFRNVYYLTKSFYSEDMRKEHERLQYIEELKKQGQERARVESMKDISDAAKDKTEKH</sequence>
<keyword evidence="2" id="KW-1133">Transmembrane helix</keyword>
<accession>A0ABR7N3C7</accession>
<keyword evidence="2" id="KW-0812">Transmembrane</keyword>
<organism evidence="3 4">
    <name type="scientific">Jutongia huaianensis</name>
    <dbReference type="NCBI Taxonomy" id="2763668"/>
    <lineage>
        <taxon>Bacteria</taxon>
        <taxon>Bacillati</taxon>
        <taxon>Bacillota</taxon>
        <taxon>Clostridia</taxon>
        <taxon>Lachnospirales</taxon>
        <taxon>Lachnospiraceae</taxon>
        <taxon>Jutongia</taxon>
    </lineage>
</organism>
<feature type="transmembrane region" description="Helical" evidence="2">
    <location>
        <begin position="12"/>
        <end position="32"/>
    </location>
</feature>
<protein>
    <submittedName>
        <fullName evidence="3">AtpZ/AtpI family protein</fullName>
    </submittedName>
</protein>
<feature type="transmembrane region" description="Helical" evidence="2">
    <location>
        <begin position="44"/>
        <end position="65"/>
    </location>
</feature>
<dbReference type="Pfam" id="PF09527">
    <property type="entry name" value="ATPase_gene1"/>
    <property type="match status" value="1"/>
</dbReference>
<evidence type="ECO:0000256" key="1">
    <source>
        <dbReference type="SAM" id="MobiDB-lite"/>
    </source>
</evidence>
<dbReference type="InterPro" id="IPR032820">
    <property type="entry name" value="ATPase_put"/>
</dbReference>
<dbReference type="Proteomes" id="UP000606193">
    <property type="component" value="Unassembled WGS sequence"/>
</dbReference>
<dbReference type="EMBL" id="JACRSX010000016">
    <property type="protein sequence ID" value="MBC8563141.1"/>
    <property type="molecule type" value="Genomic_DNA"/>
</dbReference>
<name>A0ABR7N3C7_9FIRM</name>
<dbReference type="RefSeq" id="WP_249298293.1">
    <property type="nucleotide sequence ID" value="NZ_JACRSX010000016.1"/>
</dbReference>
<keyword evidence="4" id="KW-1185">Reference proteome</keyword>
<gene>
    <name evidence="3" type="ORF">H8704_10960</name>
</gene>
<feature type="region of interest" description="Disordered" evidence="1">
    <location>
        <begin position="92"/>
        <end position="113"/>
    </location>
</feature>
<evidence type="ECO:0000256" key="2">
    <source>
        <dbReference type="SAM" id="Phobius"/>
    </source>
</evidence>
<evidence type="ECO:0000313" key="3">
    <source>
        <dbReference type="EMBL" id="MBC8563141.1"/>
    </source>
</evidence>
<comment type="caution">
    <text evidence="3">The sequence shown here is derived from an EMBL/GenBank/DDBJ whole genome shotgun (WGS) entry which is preliminary data.</text>
</comment>
<evidence type="ECO:0000313" key="4">
    <source>
        <dbReference type="Proteomes" id="UP000606193"/>
    </source>
</evidence>
<proteinExistence type="predicted"/>
<keyword evidence="2" id="KW-0472">Membrane</keyword>